<comment type="caution">
    <text evidence="2">The sequence shown here is derived from an EMBL/GenBank/DDBJ whole genome shotgun (WGS) entry which is preliminary data.</text>
</comment>
<proteinExistence type="predicted"/>
<keyword evidence="3" id="KW-1185">Reference proteome</keyword>
<sequence>MADIRGIDELMTPLRPDQLDAGAVVAQSLDNQWVSAQLTEEMIRDGRSLRQVADRRETQVRAEYFRSLINSPQAVVNRAFFYNNPAISRDLIEGGTARQAHRRLLTSGALVPYLLNERHPAEQPARHLHVNDAGYAAWRDTFEEMSATDRVRCVRMSWDDQENRERTRARLFRPFAAKVQGLTALDLDLLAGQVGVVPAEHGAFRQRLGELVSFSNDLNVRGESVVRNVLYEKFVTVPGTNVADGRYDGAKPFAAQIKQLLDLLYNVNLADALGRFPLTPQGSLRRVVLQEVRQMRDDPEIVRDPEALSLFLRRQAFGIVQDHLTPSNVDGLTLGDVWSLRQSGAWNAYIRAFGALTADPLAFHDQVGRVFDHYVRVNRVIVELAAARRQRIRTSRWSPVIEVVVTLGGSVFTAITGDQTWEVLGSIAPLAAGPVGGSVQLVLRNRREGMREQKFAREIARVRLDSEREWAVFHDLVSRLGAYREASVPPPQATAVTTTQDDDDLQEW</sequence>
<evidence type="ECO:0000313" key="2">
    <source>
        <dbReference type="EMBL" id="MED7820791.1"/>
    </source>
</evidence>
<dbReference type="RefSeq" id="WP_329504600.1">
    <property type="nucleotide sequence ID" value="NZ_BAAAYZ010000077.1"/>
</dbReference>
<organism evidence="2 3">
    <name type="scientific">Streptomyces chiangmaiensis</name>
    <dbReference type="NCBI Taxonomy" id="766497"/>
    <lineage>
        <taxon>Bacteria</taxon>
        <taxon>Bacillati</taxon>
        <taxon>Actinomycetota</taxon>
        <taxon>Actinomycetes</taxon>
        <taxon>Kitasatosporales</taxon>
        <taxon>Streptomycetaceae</taxon>
        <taxon>Streptomyces</taxon>
    </lineage>
</organism>
<dbReference type="Proteomes" id="UP001333996">
    <property type="component" value="Unassembled WGS sequence"/>
</dbReference>
<feature type="region of interest" description="Disordered" evidence="1">
    <location>
        <begin position="488"/>
        <end position="508"/>
    </location>
</feature>
<reference evidence="2" key="1">
    <citation type="submission" date="2024-01" db="EMBL/GenBank/DDBJ databases">
        <title>First draft genome sequence data of TA4-1, the type strain of Gram-positive actinobacterium Streptomyces chiangmaiensis.</title>
        <authorList>
            <person name="Yasawong M."/>
            <person name="Nantapong N."/>
        </authorList>
    </citation>
    <scope>NUCLEOTIDE SEQUENCE</scope>
    <source>
        <strain evidence="2">TA4-1</strain>
    </source>
</reference>
<dbReference type="EMBL" id="JAYWVC010000003">
    <property type="protein sequence ID" value="MED7820791.1"/>
    <property type="molecule type" value="Genomic_DNA"/>
</dbReference>
<protein>
    <submittedName>
        <fullName evidence="2">Uncharacterized protein</fullName>
    </submittedName>
</protein>
<evidence type="ECO:0000256" key="1">
    <source>
        <dbReference type="SAM" id="MobiDB-lite"/>
    </source>
</evidence>
<gene>
    <name evidence="2" type="ORF">VXC91_01990</name>
</gene>
<accession>A0ABU7F9C8</accession>
<name>A0ABU7F9C8_9ACTN</name>
<evidence type="ECO:0000313" key="3">
    <source>
        <dbReference type="Proteomes" id="UP001333996"/>
    </source>
</evidence>